<dbReference type="GO" id="GO:0015188">
    <property type="term" value="F:L-isoleucine transmembrane transporter activity"/>
    <property type="evidence" value="ECO:0007669"/>
    <property type="project" value="TreeGrafter"/>
</dbReference>
<dbReference type="GO" id="GO:0015808">
    <property type="term" value="P:L-alanine transport"/>
    <property type="evidence" value="ECO:0007669"/>
    <property type="project" value="TreeGrafter"/>
</dbReference>
<keyword evidence="4" id="KW-0997">Cell inner membrane</keyword>
<dbReference type="InterPro" id="IPR001851">
    <property type="entry name" value="ABC_transp_permease"/>
</dbReference>
<dbReference type="EMBL" id="JASGBQ010000004">
    <property type="protein sequence ID" value="MDI9241717.1"/>
    <property type="molecule type" value="Genomic_DNA"/>
</dbReference>
<protein>
    <submittedName>
        <fullName evidence="11">Branched-chain amino acid ABC transporter permease</fullName>
    </submittedName>
</protein>
<dbReference type="GO" id="GO:0005886">
    <property type="term" value="C:plasma membrane"/>
    <property type="evidence" value="ECO:0007669"/>
    <property type="project" value="UniProtKB-SubCell"/>
</dbReference>
<dbReference type="InterPro" id="IPR052157">
    <property type="entry name" value="BCAA_transport_permease"/>
</dbReference>
<dbReference type="GO" id="GO:0042941">
    <property type="term" value="P:D-alanine transmembrane transport"/>
    <property type="evidence" value="ECO:0007669"/>
    <property type="project" value="TreeGrafter"/>
</dbReference>
<dbReference type="PANTHER" id="PTHR11795">
    <property type="entry name" value="BRANCHED-CHAIN AMINO ACID TRANSPORT SYSTEM PERMEASE PROTEIN LIVH"/>
    <property type="match status" value="1"/>
</dbReference>
<feature type="transmembrane region" description="Helical" evidence="10">
    <location>
        <begin position="92"/>
        <end position="113"/>
    </location>
</feature>
<feature type="transmembrane region" description="Helical" evidence="10">
    <location>
        <begin position="187"/>
        <end position="210"/>
    </location>
</feature>
<evidence type="ECO:0000256" key="8">
    <source>
        <dbReference type="ARBA" id="ARBA00023136"/>
    </source>
</evidence>
<name>A0AAP4BA81_9FIRM</name>
<evidence type="ECO:0000256" key="3">
    <source>
        <dbReference type="ARBA" id="ARBA00022475"/>
    </source>
</evidence>
<keyword evidence="7 10" id="KW-1133">Transmembrane helix</keyword>
<dbReference type="GO" id="GO:0005304">
    <property type="term" value="F:L-valine transmembrane transporter activity"/>
    <property type="evidence" value="ECO:0007669"/>
    <property type="project" value="TreeGrafter"/>
</dbReference>
<comment type="similarity">
    <text evidence="9">Belongs to the binding-protein-dependent transport system permease family. LivHM subfamily.</text>
</comment>
<dbReference type="RefSeq" id="WP_283230227.1">
    <property type="nucleotide sequence ID" value="NZ_JASGBQ010000004.1"/>
</dbReference>
<comment type="caution">
    <text evidence="11">The sequence shown here is derived from an EMBL/GenBank/DDBJ whole genome shotgun (WGS) entry which is preliminary data.</text>
</comment>
<feature type="transmembrane region" description="Helical" evidence="10">
    <location>
        <begin position="141"/>
        <end position="158"/>
    </location>
</feature>
<keyword evidence="2" id="KW-0813">Transport</keyword>
<keyword evidence="3" id="KW-1003">Cell membrane</keyword>
<dbReference type="GO" id="GO:0015190">
    <property type="term" value="F:L-leucine transmembrane transporter activity"/>
    <property type="evidence" value="ECO:0007669"/>
    <property type="project" value="TreeGrafter"/>
</dbReference>
<evidence type="ECO:0000256" key="7">
    <source>
        <dbReference type="ARBA" id="ARBA00022989"/>
    </source>
</evidence>
<feature type="transmembrane region" description="Helical" evidence="10">
    <location>
        <begin position="6"/>
        <end position="26"/>
    </location>
</feature>
<evidence type="ECO:0000256" key="6">
    <source>
        <dbReference type="ARBA" id="ARBA00022970"/>
    </source>
</evidence>
<feature type="transmembrane region" description="Helical" evidence="10">
    <location>
        <begin position="62"/>
        <end position="80"/>
    </location>
</feature>
<feature type="transmembrane region" description="Helical" evidence="10">
    <location>
        <begin position="261"/>
        <end position="277"/>
    </location>
</feature>
<keyword evidence="8 10" id="KW-0472">Membrane</keyword>
<keyword evidence="5 10" id="KW-0812">Transmembrane</keyword>
<organism evidence="11 12">
    <name type="scientific">Fusibacillus kribbianus</name>
    <dbReference type="NCBI Taxonomy" id="3044208"/>
    <lineage>
        <taxon>Bacteria</taxon>
        <taxon>Bacillati</taxon>
        <taxon>Bacillota</taxon>
        <taxon>Clostridia</taxon>
        <taxon>Lachnospirales</taxon>
        <taxon>Lachnospiraceae</taxon>
        <taxon>Fusibacillus</taxon>
    </lineage>
</organism>
<evidence type="ECO:0000256" key="9">
    <source>
        <dbReference type="ARBA" id="ARBA00037998"/>
    </source>
</evidence>
<dbReference type="AlphaFoldDB" id="A0AAP4BA81"/>
<dbReference type="PANTHER" id="PTHR11795:SF371">
    <property type="entry name" value="HIGH-AFFINITY BRANCHED-CHAIN AMINO ACID TRANSPORT SYSTEM PERMEASE PROTEIN LIVH"/>
    <property type="match status" value="1"/>
</dbReference>
<evidence type="ECO:0000256" key="5">
    <source>
        <dbReference type="ARBA" id="ARBA00022692"/>
    </source>
</evidence>
<dbReference type="GO" id="GO:1903806">
    <property type="term" value="P:L-isoleucine import across plasma membrane"/>
    <property type="evidence" value="ECO:0007669"/>
    <property type="project" value="TreeGrafter"/>
</dbReference>
<accession>A0AAP4BA81</accession>
<reference evidence="11 12" key="1">
    <citation type="submission" date="2023-05" db="EMBL/GenBank/DDBJ databases">
        <title>[ruminococcus] sp. nov., isolated from a pig farm feces dump.</title>
        <authorList>
            <person name="Chang Y.-H."/>
        </authorList>
    </citation>
    <scope>NUCLEOTIDE SEQUENCE [LARGE SCALE GENOMIC DNA]</scope>
    <source>
        <strain evidence="11 12">YH-rum2234</strain>
    </source>
</reference>
<feature type="transmembrane region" description="Helical" evidence="10">
    <location>
        <begin position="230"/>
        <end position="249"/>
    </location>
</feature>
<evidence type="ECO:0000256" key="10">
    <source>
        <dbReference type="SAM" id="Phobius"/>
    </source>
</evidence>
<dbReference type="Pfam" id="PF02653">
    <property type="entry name" value="BPD_transp_2"/>
    <property type="match status" value="1"/>
</dbReference>
<dbReference type="GO" id="GO:0015192">
    <property type="term" value="F:L-phenylalanine transmembrane transporter activity"/>
    <property type="evidence" value="ECO:0007669"/>
    <property type="project" value="TreeGrafter"/>
</dbReference>
<sequence length="291" mass="30765">MTVQYLVNGLTMGLIYALIAVGYSLVFGILKMINMAHGAIYAVGAHMILMFVTWNLGTLPAVILSIVFTGGLLVVYDRSILATLRKKKAPGIAALVTTIGFSQILTNALQIIFGTEIKSFPALFGNKMIQIGNVKFQFSQVYILVVSVILLLGLTLLINKTKVGLAMRAVEQNSRAADLMGINAKGVISVTFFLSGMSAVIAALLLASYYQTVYPTMGAMIGLKGFSASVLGGIGSLFGAAIGGIILGLAESLTVAFLSGAYRDAVAFILLFIILIIRPNGLFGKAKISKV</sequence>
<dbReference type="CDD" id="cd06582">
    <property type="entry name" value="TM_PBP1_LivH_like"/>
    <property type="match status" value="1"/>
</dbReference>
<evidence type="ECO:0000313" key="12">
    <source>
        <dbReference type="Proteomes" id="UP001300383"/>
    </source>
</evidence>
<gene>
    <name evidence="11" type="ORF">QJ036_04380</name>
</gene>
<comment type="subcellular location">
    <subcellularLocation>
        <location evidence="1">Cell membrane</location>
        <topology evidence="1">Multi-pass membrane protein</topology>
    </subcellularLocation>
</comment>
<evidence type="ECO:0000256" key="4">
    <source>
        <dbReference type="ARBA" id="ARBA00022519"/>
    </source>
</evidence>
<proteinExistence type="inferred from homology"/>
<keyword evidence="6" id="KW-0029">Amino-acid transport</keyword>
<evidence type="ECO:0000256" key="2">
    <source>
        <dbReference type="ARBA" id="ARBA00022448"/>
    </source>
</evidence>
<dbReference type="Proteomes" id="UP001300383">
    <property type="component" value="Unassembled WGS sequence"/>
</dbReference>
<evidence type="ECO:0000313" key="11">
    <source>
        <dbReference type="EMBL" id="MDI9241717.1"/>
    </source>
</evidence>
<evidence type="ECO:0000256" key="1">
    <source>
        <dbReference type="ARBA" id="ARBA00004651"/>
    </source>
</evidence>
<keyword evidence="12" id="KW-1185">Reference proteome</keyword>